<evidence type="ECO:0000256" key="1">
    <source>
        <dbReference type="ARBA" id="ARBA00004429"/>
    </source>
</evidence>
<dbReference type="Gene3D" id="1.20.81.30">
    <property type="entry name" value="Type II secretion system (T2SS), domain F"/>
    <property type="match status" value="2"/>
</dbReference>
<dbReference type="PRINTS" id="PR00812">
    <property type="entry name" value="BCTERIALGSPF"/>
</dbReference>
<feature type="domain" description="Type II secretion system protein GspF" evidence="9">
    <location>
        <begin position="3"/>
        <end position="126"/>
    </location>
</feature>
<feature type="transmembrane region" description="Helical" evidence="8">
    <location>
        <begin position="309"/>
        <end position="332"/>
    </location>
</feature>
<evidence type="ECO:0000313" key="10">
    <source>
        <dbReference type="EMBL" id="OIQ74951.1"/>
    </source>
</evidence>
<name>A0A1J5Q4N6_9ZZZZ</name>
<reference evidence="10" key="1">
    <citation type="submission" date="2016-10" db="EMBL/GenBank/DDBJ databases">
        <title>Sequence of Gallionella enrichment culture.</title>
        <authorList>
            <person name="Poehlein A."/>
            <person name="Muehling M."/>
            <person name="Daniel R."/>
        </authorList>
    </citation>
    <scope>NUCLEOTIDE SEQUENCE</scope>
</reference>
<evidence type="ECO:0000256" key="2">
    <source>
        <dbReference type="ARBA" id="ARBA00005745"/>
    </source>
</evidence>
<accession>A0A1J5Q4N6</accession>
<dbReference type="InterPro" id="IPR003004">
    <property type="entry name" value="GspF/PilC"/>
</dbReference>
<keyword evidence="3" id="KW-1003">Cell membrane</keyword>
<sequence length="338" mass="37193">MEFTRELATLLHAGLPLDRCLEIMVGMAANPRVSELLARVQADVRGGASLSVAMESHKSVFDRFYLNMIRAGEAGGALDVVLFRLTEFMERSKELKETVTSAMIYPLILVFVSVISVLLLLMFVVPQFTQMFDQAGKALPVPTQIVIAAGNFVQHDWWLILLGILAVALFMRAQMRNPVSRYRWDRWFLGTPLLGELILKLDVARMTRTLGTLLENGVVLLSGLAIAKETIGNAVLRNSLDQVSADLREGRGLGKPLMQTGLFPKLAVHMVMVGEETGRLQELLVQVADVYDREAQTTIKRLLALLEPVLILSLGLVIGGIIMSILLAILSVNSLAFG</sequence>
<dbReference type="InterPro" id="IPR018076">
    <property type="entry name" value="T2SS_GspF_dom"/>
</dbReference>
<dbReference type="FunFam" id="1.20.81.30:FF:000001">
    <property type="entry name" value="Type II secretion system protein F"/>
    <property type="match status" value="2"/>
</dbReference>
<evidence type="ECO:0000256" key="4">
    <source>
        <dbReference type="ARBA" id="ARBA00022519"/>
    </source>
</evidence>
<dbReference type="EMBL" id="MLJW01002329">
    <property type="protein sequence ID" value="OIQ74951.1"/>
    <property type="molecule type" value="Genomic_DNA"/>
</dbReference>
<evidence type="ECO:0000256" key="5">
    <source>
        <dbReference type="ARBA" id="ARBA00022692"/>
    </source>
</evidence>
<dbReference type="Pfam" id="PF00482">
    <property type="entry name" value="T2SSF"/>
    <property type="match status" value="2"/>
</dbReference>
<evidence type="ECO:0000256" key="6">
    <source>
        <dbReference type="ARBA" id="ARBA00022989"/>
    </source>
</evidence>
<evidence type="ECO:0000256" key="3">
    <source>
        <dbReference type="ARBA" id="ARBA00022475"/>
    </source>
</evidence>
<gene>
    <name evidence="10" type="primary">epsF_31</name>
    <name evidence="10" type="ORF">GALL_433920</name>
</gene>
<dbReference type="PANTHER" id="PTHR30012">
    <property type="entry name" value="GENERAL SECRETION PATHWAY PROTEIN"/>
    <property type="match status" value="1"/>
</dbReference>
<evidence type="ECO:0000256" key="7">
    <source>
        <dbReference type="ARBA" id="ARBA00023136"/>
    </source>
</evidence>
<protein>
    <submittedName>
        <fullName evidence="10">Type II secretion system protein F</fullName>
    </submittedName>
</protein>
<dbReference type="PANTHER" id="PTHR30012:SF0">
    <property type="entry name" value="TYPE II SECRETION SYSTEM PROTEIN F-RELATED"/>
    <property type="match status" value="1"/>
</dbReference>
<organism evidence="10">
    <name type="scientific">mine drainage metagenome</name>
    <dbReference type="NCBI Taxonomy" id="410659"/>
    <lineage>
        <taxon>unclassified sequences</taxon>
        <taxon>metagenomes</taxon>
        <taxon>ecological metagenomes</taxon>
    </lineage>
</organism>
<keyword evidence="7 8" id="KW-0472">Membrane</keyword>
<dbReference type="GO" id="GO:0005886">
    <property type="term" value="C:plasma membrane"/>
    <property type="evidence" value="ECO:0007669"/>
    <property type="project" value="UniProtKB-SubCell"/>
</dbReference>
<dbReference type="InterPro" id="IPR042094">
    <property type="entry name" value="T2SS_GspF_sf"/>
</dbReference>
<comment type="caution">
    <text evidence="10">The sequence shown here is derived from an EMBL/GenBank/DDBJ whole genome shotgun (WGS) entry which is preliminary data.</text>
</comment>
<dbReference type="AlphaFoldDB" id="A0A1J5Q4N6"/>
<comment type="similarity">
    <text evidence="2">Belongs to the GSP F family.</text>
</comment>
<feature type="domain" description="Type II secretion system protein GspF" evidence="9">
    <location>
        <begin position="207"/>
        <end position="327"/>
    </location>
</feature>
<keyword evidence="5 8" id="KW-0812">Transmembrane</keyword>
<feature type="transmembrane region" description="Helical" evidence="8">
    <location>
        <begin position="104"/>
        <end position="125"/>
    </location>
</feature>
<evidence type="ECO:0000256" key="8">
    <source>
        <dbReference type="SAM" id="Phobius"/>
    </source>
</evidence>
<keyword evidence="6 8" id="KW-1133">Transmembrane helix</keyword>
<comment type="subcellular location">
    <subcellularLocation>
        <location evidence="1">Cell inner membrane</location>
        <topology evidence="1">Multi-pass membrane protein</topology>
    </subcellularLocation>
</comment>
<proteinExistence type="inferred from homology"/>
<keyword evidence="4" id="KW-0997">Cell inner membrane</keyword>
<dbReference type="GO" id="GO:0015628">
    <property type="term" value="P:protein secretion by the type II secretion system"/>
    <property type="evidence" value="ECO:0007669"/>
    <property type="project" value="TreeGrafter"/>
</dbReference>
<evidence type="ECO:0000259" key="9">
    <source>
        <dbReference type="Pfam" id="PF00482"/>
    </source>
</evidence>